<dbReference type="EMBL" id="JAAGME010000280">
    <property type="protein sequence ID" value="NEB66769.1"/>
    <property type="molecule type" value="Genomic_DNA"/>
</dbReference>
<accession>A0A6N9V6S3</accession>
<protein>
    <submittedName>
        <fullName evidence="2">Uncharacterized protein</fullName>
    </submittedName>
</protein>
<feature type="region of interest" description="Disordered" evidence="1">
    <location>
        <begin position="1"/>
        <end position="71"/>
    </location>
</feature>
<name>A0A6N9V6S3_STRMI</name>
<proteinExistence type="predicted"/>
<dbReference type="Proteomes" id="UP000471648">
    <property type="component" value="Unassembled WGS sequence"/>
</dbReference>
<comment type="caution">
    <text evidence="2">The sequence shown here is derived from an EMBL/GenBank/DDBJ whole genome shotgun (WGS) entry which is preliminary data.</text>
</comment>
<evidence type="ECO:0000313" key="2">
    <source>
        <dbReference type="EMBL" id="NEB66769.1"/>
    </source>
</evidence>
<reference evidence="2 3" key="1">
    <citation type="submission" date="2020-01" db="EMBL/GenBank/DDBJ databases">
        <title>Insect and environment-associated Actinomycetes.</title>
        <authorList>
            <person name="Currrie C."/>
            <person name="Chevrette M."/>
            <person name="Carlson C."/>
            <person name="Stubbendieck R."/>
            <person name="Wendt-Pienkowski E."/>
        </authorList>
    </citation>
    <scope>NUCLEOTIDE SEQUENCE [LARGE SCALE GENOMIC DNA]</scope>
    <source>
        <strain evidence="2 3">SID14438</strain>
    </source>
</reference>
<gene>
    <name evidence="2" type="ORF">G3I39_06810</name>
</gene>
<dbReference type="AlphaFoldDB" id="A0A6N9V6S3"/>
<feature type="non-terminal residue" evidence="2">
    <location>
        <position position="71"/>
    </location>
</feature>
<evidence type="ECO:0000313" key="3">
    <source>
        <dbReference type="Proteomes" id="UP000471648"/>
    </source>
</evidence>
<evidence type="ECO:0000256" key="1">
    <source>
        <dbReference type="SAM" id="MobiDB-lite"/>
    </source>
</evidence>
<organism evidence="2 3">
    <name type="scientific">Streptomyces microflavus</name>
    <name type="common">Streptomyces lipmanii</name>
    <dbReference type="NCBI Taxonomy" id="1919"/>
    <lineage>
        <taxon>Bacteria</taxon>
        <taxon>Bacillati</taxon>
        <taxon>Actinomycetota</taxon>
        <taxon>Actinomycetes</taxon>
        <taxon>Kitasatosporales</taxon>
        <taxon>Streptomycetaceae</taxon>
        <taxon>Streptomyces</taxon>
    </lineage>
</organism>
<sequence>DRQETAADFVQEAPHGPAEPVPDSASGGAPQDPGPVTSGGGKPVDPSASGSAPADGPSEPPAPDASATASP</sequence>
<feature type="compositionally biased region" description="Low complexity" evidence="1">
    <location>
        <begin position="45"/>
        <end position="57"/>
    </location>
</feature>
<feature type="non-terminal residue" evidence="2">
    <location>
        <position position="1"/>
    </location>
</feature>